<dbReference type="PANTHER" id="PTHR11365">
    <property type="entry name" value="5-OXOPROLINASE RELATED"/>
    <property type="match status" value="1"/>
</dbReference>
<evidence type="ECO:0000256" key="1">
    <source>
        <dbReference type="SAM" id="MobiDB-lite"/>
    </source>
</evidence>
<feature type="compositionally biased region" description="Low complexity" evidence="1">
    <location>
        <begin position="212"/>
        <end position="229"/>
    </location>
</feature>
<dbReference type="InterPro" id="IPR045079">
    <property type="entry name" value="Oxoprolinase-like"/>
</dbReference>
<dbReference type="GO" id="GO:0006749">
    <property type="term" value="P:glutathione metabolic process"/>
    <property type="evidence" value="ECO:0007669"/>
    <property type="project" value="TreeGrafter"/>
</dbReference>
<proteinExistence type="predicted"/>
<feature type="domain" description="Hydantoinase/oxoprolinase N-terminal" evidence="3">
    <location>
        <begin position="17"/>
        <end position="210"/>
    </location>
</feature>
<accession>A0A212L4C9</accession>
<evidence type="ECO:0000313" key="4">
    <source>
        <dbReference type="EMBL" id="SCM72209.1"/>
    </source>
</evidence>
<reference evidence="4" key="1">
    <citation type="submission" date="2016-08" db="EMBL/GenBank/DDBJ databases">
        <authorList>
            <person name="Seilhamer J.J."/>
        </authorList>
    </citation>
    <scope>NUCLEOTIDE SEQUENCE</scope>
    <source>
        <strain evidence="4">86-1</strain>
    </source>
</reference>
<dbReference type="PANTHER" id="PTHR11365:SF2">
    <property type="entry name" value="5-OXOPROLINASE"/>
    <property type="match status" value="1"/>
</dbReference>
<dbReference type="InterPro" id="IPR008040">
    <property type="entry name" value="Hydant_A_N"/>
</dbReference>
<dbReference type="InterPro" id="IPR043129">
    <property type="entry name" value="ATPase_NBD"/>
</dbReference>
<dbReference type="GO" id="GO:0005829">
    <property type="term" value="C:cytosol"/>
    <property type="evidence" value="ECO:0007669"/>
    <property type="project" value="TreeGrafter"/>
</dbReference>
<dbReference type="InterPro" id="IPR002821">
    <property type="entry name" value="Hydantoinase_A"/>
</dbReference>
<dbReference type="EMBL" id="FMJC01000002">
    <property type="protein sequence ID" value="SCM72209.1"/>
    <property type="molecule type" value="Genomic_DNA"/>
</dbReference>
<dbReference type="Pfam" id="PF05378">
    <property type="entry name" value="Hydant_A_N"/>
    <property type="match status" value="1"/>
</dbReference>
<dbReference type="RefSeq" id="WP_179980099.1">
    <property type="nucleotide sequence ID" value="NZ_LT608333.1"/>
</dbReference>
<organism evidence="4">
    <name type="scientific">uncultured Desulfovibrio sp</name>
    <dbReference type="NCBI Taxonomy" id="167968"/>
    <lineage>
        <taxon>Bacteria</taxon>
        <taxon>Pseudomonadati</taxon>
        <taxon>Thermodesulfobacteriota</taxon>
        <taxon>Desulfovibrionia</taxon>
        <taxon>Desulfovibrionales</taxon>
        <taxon>Desulfovibrionaceae</taxon>
        <taxon>Desulfovibrio</taxon>
        <taxon>environmental samples</taxon>
    </lineage>
</organism>
<gene>
    <name evidence="4" type="ORF">KL86DES1_20463</name>
</gene>
<feature type="domain" description="Hydantoinase A/oxoprolinase" evidence="2">
    <location>
        <begin position="261"/>
        <end position="548"/>
    </location>
</feature>
<dbReference type="GO" id="GO:0017168">
    <property type="term" value="F:5-oxoprolinase (ATP-hydrolyzing) activity"/>
    <property type="evidence" value="ECO:0007669"/>
    <property type="project" value="TreeGrafter"/>
</dbReference>
<dbReference type="AlphaFoldDB" id="A0A212L4C9"/>
<dbReference type="SUPFAM" id="SSF53067">
    <property type="entry name" value="Actin-like ATPase domain"/>
    <property type="match status" value="1"/>
</dbReference>
<feature type="region of interest" description="Disordered" evidence="1">
    <location>
        <begin position="200"/>
        <end position="229"/>
    </location>
</feature>
<evidence type="ECO:0000259" key="3">
    <source>
        <dbReference type="Pfam" id="PF05378"/>
    </source>
</evidence>
<dbReference type="Pfam" id="PF01968">
    <property type="entry name" value="Hydantoinase_A"/>
    <property type="match status" value="1"/>
</dbReference>
<protein>
    <submittedName>
        <fullName evidence="4">Hydantoinase/oxoprolinase</fullName>
    </submittedName>
</protein>
<name>A0A212L4C9_9BACT</name>
<sequence>MKQKHGANAPAGQVFLLGIDAGGTNTDAVLLVQEQEASENRAASPPKRTPADPAALPRVRLLAAAKTRTKHDDLPASVCEVLHALSCALDDDAAALALGGASLLGRVSRVTLGATLAVNALVQDKADTVALALSAGPGLDPRRFAMGRHVYVVPGGLDHRGTEVSPLNVGGLEAQAARWSAEGIAAVACVGKFSPRNPAHEQRMAQALSRENAASATNSPNATPNIAPNAASDAAHNVESGASFSVTLGHKLSGRLNFPRRIATAYFNAAVQRLHSNFLDAVESALAESGVRAAVRLLKADGGAVPLSLSRREPVQSVLSGPAASVMGVLALCPAARQGCALLLDIGGTTTDMALAVDGSPVVDREGMTLQGRRTLVRALASVSIGVGGDSLVSVDGHGAGASVRVGPLRQGPAMAFGGTSPTLLDALNTLHSAPQADEAGNVAASLSGMEALAQQCGLEPRVLARKAVDNALDQIRRAAAALADAVNARPIYTLAGLRALQEARPSRAWLVGGPAACMKPYLTAALGLPVDCPAHTAVANAVGAALTLPTDAVEVYADTGSCLLRAPALDLTENIRKGCSLEALGDRARELLRQRLEQAGAEGAAVEITEAESFATLDDNGFGSRDMRVVCQAVPGLAGLVSA</sequence>
<evidence type="ECO:0000259" key="2">
    <source>
        <dbReference type="Pfam" id="PF01968"/>
    </source>
</evidence>